<feature type="domain" description="Bacterial Alpha-2-macroglobulin MG5" evidence="1">
    <location>
        <begin position="59"/>
        <end position="111"/>
    </location>
</feature>
<evidence type="ECO:0000313" key="3">
    <source>
        <dbReference type="Proteomes" id="UP000664477"/>
    </source>
</evidence>
<dbReference type="EMBL" id="JAGETQ010000104">
    <property type="protein sequence ID" value="MBO1916430.1"/>
    <property type="molecule type" value="Genomic_DNA"/>
</dbReference>
<reference evidence="2" key="1">
    <citation type="submission" date="2021-03" db="EMBL/GenBank/DDBJ databases">
        <title>Molecular epidemiology and mechanisms of colistin and carbapenem resistance in Enterobacteriaceae from clinical isolates, the environment and porcine samples in Pretoria, South Africa.</title>
        <authorList>
            <person name="Bogoshi D."/>
            <person name="Mbelle N.M."/>
            <person name="Naidoo V."/>
            <person name="Osei Sekyere J."/>
        </authorList>
    </citation>
    <scope>NUCLEOTIDE SEQUENCE</scope>
    <source>
        <strain evidence="2">C052</strain>
    </source>
</reference>
<dbReference type="InterPro" id="IPR051802">
    <property type="entry name" value="YfhM-like"/>
</dbReference>
<dbReference type="Pfam" id="PF17972">
    <property type="entry name" value="bMG5"/>
    <property type="match status" value="1"/>
</dbReference>
<organism evidence="2 3">
    <name type="scientific">Providencia rettgeri</name>
    <dbReference type="NCBI Taxonomy" id="587"/>
    <lineage>
        <taxon>Bacteria</taxon>
        <taxon>Pseudomonadati</taxon>
        <taxon>Pseudomonadota</taxon>
        <taxon>Gammaproteobacteria</taxon>
        <taxon>Enterobacterales</taxon>
        <taxon>Morganellaceae</taxon>
        <taxon>Providencia</taxon>
    </lineage>
</organism>
<evidence type="ECO:0000313" key="2">
    <source>
        <dbReference type="EMBL" id="MBO1916430.1"/>
    </source>
</evidence>
<proteinExistence type="predicted"/>
<dbReference type="AlphaFoldDB" id="A0A939NCR0"/>
<protein>
    <recommendedName>
        <fullName evidence="1">Bacterial Alpha-2-macroglobulin MG5 domain-containing protein</fullName>
    </recommendedName>
</protein>
<dbReference type="Proteomes" id="UP000664477">
    <property type="component" value="Unassembled WGS sequence"/>
</dbReference>
<dbReference type="InterPro" id="IPR041203">
    <property type="entry name" value="Bact_A2M_MG5"/>
</dbReference>
<dbReference type="PANTHER" id="PTHR40094:SF1">
    <property type="entry name" value="UBIQUITIN DOMAIN-CONTAINING PROTEIN"/>
    <property type="match status" value="1"/>
</dbReference>
<dbReference type="GO" id="GO:0004866">
    <property type="term" value="F:endopeptidase inhibitor activity"/>
    <property type="evidence" value="ECO:0007669"/>
    <property type="project" value="TreeGrafter"/>
</dbReference>
<sequence length="115" mass="13138">MGKWFAVLFGSQENQNGLYQYQFEIPKNAETGGWSLRFDLGDGSPLRYYKFNVEDFMPERMALEIEGSDVPRLTSQSVDFDIQGRYLYGAPAADNQLQGQIVLKAAREAVQITWF</sequence>
<evidence type="ECO:0000259" key="1">
    <source>
        <dbReference type="Pfam" id="PF17972"/>
    </source>
</evidence>
<gene>
    <name evidence="2" type="ORF">J4727_15270</name>
</gene>
<comment type="caution">
    <text evidence="2">The sequence shown here is derived from an EMBL/GenBank/DDBJ whole genome shotgun (WGS) entry which is preliminary data.</text>
</comment>
<dbReference type="PANTHER" id="PTHR40094">
    <property type="entry name" value="ALPHA-2-MACROGLOBULIN HOMOLOG"/>
    <property type="match status" value="1"/>
</dbReference>
<name>A0A939NCR0_PRORE</name>
<accession>A0A939NCR0</accession>